<gene>
    <name evidence="2" type="ORF">GCM10011499_11290</name>
</gene>
<dbReference type="InterPro" id="IPR054817">
    <property type="entry name" value="Glycosyl_F510_1955-like"/>
</dbReference>
<evidence type="ECO:0008006" key="4">
    <source>
        <dbReference type="Google" id="ProtNLM"/>
    </source>
</evidence>
<evidence type="ECO:0000313" key="3">
    <source>
        <dbReference type="Proteomes" id="UP000596977"/>
    </source>
</evidence>
<dbReference type="EMBL" id="BMKB01000002">
    <property type="protein sequence ID" value="GGA43444.1"/>
    <property type="molecule type" value="Genomic_DNA"/>
</dbReference>
<comment type="caution">
    <text evidence="2">The sequence shown here is derived from an EMBL/GenBank/DDBJ whole genome shotgun (WGS) entry which is preliminary data.</text>
</comment>
<keyword evidence="3" id="KW-1185">Reference proteome</keyword>
<feature type="signal peptide" evidence="1">
    <location>
        <begin position="1"/>
        <end position="25"/>
    </location>
</feature>
<dbReference type="CDD" id="cd15482">
    <property type="entry name" value="Sialidase_non-viral"/>
    <property type="match status" value="1"/>
</dbReference>
<dbReference type="AlphaFoldDB" id="A0A916R9I2"/>
<protein>
    <recommendedName>
        <fullName evidence="4">Photosynthesis system II assembly factor Ycf48/Hcf136-like domain-containing protein</fullName>
    </recommendedName>
</protein>
<organism evidence="2 3">
    <name type="scientific">Pelagibacterium lentulum</name>
    <dbReference type="NCBI Taxonomy" id="2029865"/>
    <lineage>
        <taxon>Bacteria</taxon>
        <taxon>Pseudomonadati</taxon>
        <taxon>Pseudomonadota</taxon>
        <taxon>Alphaproteobacteria</taxon>
        <taxon>Hyphomicrobiales</taxon>
        <taxon>Devosiaceae</taxon>
        <taxon>Pelagibacterium</taxon>
    </lineage>
</organism>
<dbReference type="NCBIfam" id="NF045728">
    <property type="entry name" value="glycosyl_F510_1955"/>
    <property type="match status" value="1"/>
</dbReference>
<dbReference type="SUPFAM" id="SSF110296">
    <property type="entry name" value="Oligoxyloglucan reducing end-specific cellobiohydrolase"/>
    <property type="match status" value="1"/>
</dbReference>
<dbReference type="InterPro" id="IPR015943">
    <property type="entry name" value="WD40/YVTN_repeat-like_dom_sf"/>
</dbReference>
<reference evidence="2 3" key="1">
    <citation type="journal article" date="2014" name="Int. J. Syst. Evol. Microbiol.">
        <title>Complete genome sequence of Corynebacterium casei LMG S-19264T (=DSM 44701T), isolated from a smear-ripened cheese.</title>
        <authorList>
            <consortium name="US DOE Joint Genome Institute (JGI-PGF)"/>
            <person name="Walter F."/>
            <person name="Albersmeier A."/>
            <person name="Kalinowski J."/>
            <person name="Ruckert C."/>
        </authorList>
    </citation>
    <scope>NUCLEOTIDE SEQUENCE [LARGE SCALE GENOMIC DNA]</scope>
    <source>
        <strain evidence="2 3">CGMCC 1.15896</strain>
    </source>
</reference>
<dbReference type="RefSeq" id="WP_127071972.1">
    <property type="nucleotide sequence ID" value="NZ_BMKB01000002.1"/>
</dbReference>
<evidence type="ECO:0000256" key="1">
    <source>
        <dbReference type="SAM" id="SignalP"/>
    </source>
</evidence>
<proteinExistence type="predicted"/>
<dbReference type="Proteomes" id="UP000596977">
    <property type="component" value="Unassembled WGS sequence"/>
</dbReference>
<keyword evidence="1" id="KW-0732">Signal</keyword>
<feature type="chain" id="PRO_5036811199" description="Photosynthesis system II assembly factor Ycf48/Hcf136-like domain-containing protein" evidence="1">
    <location>
        <begin position="26"/>
        <end position="288"/>
    </location>
</feature>
<accession>A0A916R9I2</accession>
<name>A0A916R9I2_9HYPH</name>
<evidence type="ECO:0000313" key="2">
    <source>
        <dbReference type="EMBL" id="GGA43444.1"/>
    </source>
</evidence>
<dbReference type="OrthoDB" id="9764804at2"/>
<sequence>MNAFGKLLAGAAFAALGAYSGTAPAQERLELETLLAQTHVHGLAPDRTRSDALLLATHHGLWSLDLETGLADFVGTSRDDFMGFSAHPQDHLQFWASGHPATGGNLGIIASQDGGRTWAKLSDGVYGPVDFHQMTVSPLDPDVLYGVHHGTSLQRSADGGVTWDEIGILANGLIDLAASAADPDTLYAASEAGLFKSEDAGRTWLRAHPGATPVTTIHVDGDGITAFVFGEGLMAASEEDLSWSLVTDRIGDGYLLHLTRLDDQQFAAISDQNTIALVADDGSIQQMD</sequence>
<dbReference type="Gene3D" id="2.130.10.10">
    <property type="entry name" value="YVTN repeat-like/Quinoprotein amine dehydrogenase"/>
    <property type="match status" value="2"/>
</dbReference>